<accession>A0A0W0FA16</accession>
<evidence type="ECO:0008006" key="4">
    <source>
        <dbReference type="Google" id="ProtNLM"/>
    </source>
</evidence>
<dbReference type="Pfam" id="PF04749">
    <property type="entry name" value="PLAC8"/>
    <property type="match status" value="1"/>
</dbReference>
<organism evidence="2 3">
    <name type="scientific">Moniliophthora roreri</name>
    <name type="common">Frosty pod rot fungus</name>
    <name type="synonym">Monilia roreri</name>
    <dbReference type="NCBI Taxonomy" id="221103"/>
    <lineage>
        <taxon>Eukaryota</taxon>
        <taxon>Fungi</taxon>
        <taxon>Dikarya</taxon>
        <taxon>Basidiomycota</taxon>
        <taxon>Agaricomycotina</taxon>
        <taxon>Agaricomycetes</taxon>
        <taxon>Agaricomycetidae</taxon>
        <taxon>Agaricales</taxon>
        <taxon>Marasmiineae</taxon>
        <taxon>Marasmiaceae</taxon>
        <taxon>Moniliophthora</taxon>
    </lineage>
</organism>
<dbReference type="AlphaFoldDB" id="A0A0W0FA16"/>
<sequence>MEKGYSNGSNTMTMQPGYTPQMSIGGGNRNVKNKPLDSNGKRDWSVGLCSCGDEDGGCGTCFYAWCCPCIVHGQNKQRFEHLQRNNSPDPEGGSTCGGDCWLHCCLTCFGFGWVLQMMNRTNVRERYGIEGGFCGDLCTALCCTPCELAQERIEIQLEEQSYSRLPQHA</sequence>
<dbReference type="Proteomes" id="UP000054988">
    <property type="component" value="Unassembled WGS sequence"/>
</dbReference>
<dbReference type="EMBL" id="LATX01002192">
    <property type="protein sequence ID" value="KTB32994.1"/>
    <property type="molecule type" value="Genomic_DNA"/>
</dbReference>
<protein>
    <recommendedName>
        <fullName evidence="4">PLAC8-domain-containing protein</fullName>
    </recommendedName>
</protein>
<evidence type="ECO:0000256" key="1">
    <source>
        <dbReference type="SAM" id="MobiDB-lite"/>
    </source>
</evidence>
<dbReference type="PANTHER" id="PTHR15907">
    <property type="entry name" value="DUF614 FAMILY PROTEIN-RELATED"/>
    <property type="match status" value="1"/>
</dbReference>
<gene>
    <name evidence="2" type="ORF">WG66_14322</name>
</gene>
<evidence type="ECO:0000313" key="2">
    <source>
        <dbReference type="EMBL" id="KTB32994.1"/>
    </source>
</evidence>
<comment type="caution">
    <text evidence="2">The sequence shown here is derived from an EMBL/GenBank/DDBJ whole genome shotgun (WGS) entry which is preliminary data.</text>
</comment>
<feature type="compositionally biased region" description="Polar residues" evidence="1">
    <location>
        <begin position="1"/>
        <end position="22"/>
    </location>
</feature>
<dbReference type="NCBIfam" id="TIGR01571">
    <property type="entry name" value="A_thal_Cys_rich"/>
    <property type="match status" value="1"/>
</dbReference>
<name>A0A0W0FA16_MONRR</name>
<reference evidence="2 3" key="1">
    <citation type="submission" date="2015-12" db="EMBL/GenBank/DDBJ databases">
        <title>Draft genome sequence of Moniliophthora roreri, the causal agent of frosty pod rot of cacao.</title>
        <authorList>
            <person name="Aime M.C."/>
            <person name="Diaz-Valderrama J.R."/>
            <person name="Kijpornyongpan T."/>
            <person name="Phillips-Mora W."/>
        </authorList>
    </citation>
    <scope>NUCLEOTIDE SEQUENCE [LARGE SCALE GENOMIC DNA]</scope>
    <source>
        <strain evidence="2 3">MCA 2952</strain>
    </source>
</reference>
<dbReference type="eggNOG" id="ENOG502S7UD">
    <property type="taxonomic scope" value="Eukaryota"/>
</dbReference>
<evidence type="ECO:0000313" key="3">
    <source>
        <dbReference type="Proteomes" id="UP000054988"/>
    </source>
</evidence>
<dbReference type="InterPro" id="IPR006461">
    <property type="entry name" value="PLAC_motif_containing"/>
</dbReference>
<proteinExistence type="predicted"/>
<feature type="region of interest" description="Disordered" evidence="1">
    <location>
        <begin position="1"/>
        <end position="38"/>
    </location>
</feature>